<evidence type="ECO:0000256" key="6">
    <source>
        <dbReference type="ARBA" id="ARBA00023136"/>
    </source>
</evidence>
<feature type="transmembrane region" description="Helical" evidence="7">
    <location>
        <begin position="328"/>
        <end position="352"/>
    </location>
</feature>
<protein>
    <submittedName>
        <fullName evidence="9">Cation:proton antiporter</fullName>
    </submittedName>
</protein>
<dbReference type="PANTHER" id="PTHR42751:SF3">
    <property type="entry name" value="SODIUM_GLUTAMATE SYMPORTER"/>
    <property type="match status" value="1"/>
</dbReference>
<evidence type="ECO:0000256" key="1">
    <source>
        <dbReference type="ARBA" id="ARBA00004141"/>
    </source>
</evidence>
<feature type="transmembrane region" description="Helical" evidence="7">
    <location>
        <begin position="271"/>
        <end position="293"/>
    </location>
</feature>
<feature type="transmembrane region" description="Helical" evidence="7">
    <location>
        <begin position="88"/>
        <end position="109"/>
    </location>
</feature>
<comment type="caution">
    <text evidence="9">The sequence shown here is derived from an EMBL/GenBank/DDBJ whole genome shotgun (WGS) entry which is preliminary data.</text>
</comment>
<dbReference type="GO" id="GO:0016020">
    <property type="term" value="C:membrane"/>
    <property type="evidence" value="ECO:0007669"/>
    <property type="project" value="UniProtKB-SubCell"/>
</dbReference>
<evidence type="ECO:0000259" key="8">
    <source>
        <dbReference type="Pfam" id="PF00999"/>
    </source>
</evidence>
<dbReference type="AlphaFoldDB" id="A0A504JKS1"/>
<evidence type="ECO:0000256" key="4">
    <source>
        <dbReference type="ARBA" id="ARBA00022692"/>
    </source>
</evidence>
<dbReference type="GO" id="GO:1902600">
    <property type="term" value="P:proton transmembrane transport"/>
    <property type="evidence" value="ECO:0007669"/>
    <property type="project" value="InterPro"/>
</dbReference>
<dbReference type="InterPro" id="IPR038770">
    <property type="entry name" value="Na+/solute_symporter_sf"/>
</dbReference>
<comment type="subcellular location">
    <subcellularLocation>
        <location evidence="1">Membrane</location>
        <topology evidence="1">Multi-pass membrane protein</topology>
    </subcellularLocation>
</comment>
<feature type="transmembrane region" description="Helical" evidence="7">
    <location>
        <begin position="299"/>
        <end position="321"/>
    </location>
</feature>
<keyword evidence="3" id="KW-0813">Transport</keyword>
<dbReference type="OrthoDB" id="9781411at2"/>
<keyword evidence="6 7" id="KW-0472">Membrane</keyword>
<dbReference type="Gene3D" id="1.20.1530.20">
    <property type="match status" value="1"/>
</dbReference>
<keyword evidence="4 7" id="KW-0812">Transmembrane</keyword>
<comment type="similarity">
    <text evidence="2">Belongs to the monovalent cation:proton antiporter 2 (CPA2) transporter (TC 2.A.37) family.</text>
</comment>
<evidence type="ECO:0000256" key="2">
    <source>
        <dbReference type="ARBA" id="ARBA00005551"/>
    </source>
</evidence>
<keyword evidence="5 7" id="KW-1133">Transmembrane helix</keyword>
<dbReference type="RefSeq" id="WP_140591175.1">
    <property type="nucleotide sequence ID" value="NZ_VFWZ01000002.1"/>
</dbReference>
<feature type="transmembrane region" description="Helical" evidence="7">
    <location>
        <begin position="184"/>
        <end position="203"/>
    </location>
</feature>
<reference evidence="9 10" key="1">
    <citation type="submission" date="2019-06" db="EMBL/GenBank/DDBJ databases">
        <authorList>
            <person name="Meng X."/>
        </authorList>
    </citation>
    <scope>NUCLEOTIDE SEQUENCE [LARGE SCALE GENOMIC DNA]</scope>
    <source>
        <strain evidence="9 10">M625</strain>
    </source>
</reference>
<feature type="transmembrane region" description="Helical" evidence="7">
    <location>
        <begin position="121"/>
        <end position="140"/>
    </location>
</feature>
<sequence>MLLISSLDPIITLIAILAVLVIAISLVLRKFNQTYIIGYILAGVILGEHGLNLVKDQTSIHLLGELGVILLLFFIGMEINLIDFLKRWKVAVIGTLSQIAISVVLVLCIGHYYDWNFARSVVIGFVIALSSSAVVIKLLQDKNLIDTKVGKNVLSILLAQDVALVPLLIIISQLGGKSESTENIILMIIGAMLIVVILVYIYIKGAIILPFSKKIYRDHELQVFMAIFLCFGCALATSLFGISAALGAFVGGMIINAARSTHWIHDTLHSFRILFVSFFFISVGLQIDLTFIYRNLLTISITIIVVYITNHLLNSLILRVFSCNWKEAILGGALLAQIGELSFLLSSTAFSLGIIENFGYNFTISLISLTLVVSPFWIGITEKIIKK</sequence>
<dbReference type="Proteomes" id="UP000315540">
    <property type="component" value="Unassembled WGS sequence"/>
</dbReference>
<organism evidence="9 10">
    <name type="scientific">Aquimarina algicola</name>
    <dbReference type="NCBI Taxonomy" id="2589995"/>
    <lineage>
        <taxon>Bacteria</taxon>
        <taxon>Pseudomonadati</taxon>
        <taxon>Bacteroidota</taxon>
        <taxon>Flavobacteriia</taxon>
        <taxon>Flavobacteriales</taxon>
        <taxon>Flavobacteriaceae</taxon>
        <taxon>Aquimarina</taxon>
    </lineage>
</organism>
<feature type="transmembrane region" description="Helical" evidence="7">
    <location>
        <begin position="223"/>
        <end position="250"/>
    </location>
</feature>
<feature type="transmembrane region" description="Helical" evidence="7">
    <location>
        <begin position="152"/>
        <end position="172"/>
    </location>
</feature>
<feature type="transmembrane region" description="Helical" evidence="7">
    <location>
        <begin position="7"/>
        <end position="28"/>
    </location>
</feature>
<evidence type="ECO:0000313" key="10">
    <source>
        <dbReference type="Proteomes" id="UP000315540"/>
    </source>
</evidence>
<dbReference type="Pfam" id="PF00999">
    <property type="entry name" value="Na_H_Exchanger"/>
    <property type="match status" value="1"/>
</dbReference>
<evidence type="ECO:0000256" key="3">
    <source>
        <dbReference type="ARBA" id="ARBA00022448"/>
    </source>
</evidence>
<accession>A0A504JKS1</accession>
<feature type="transmembrane region" description="Helical" evidence="7">
    <location>
        <begin position="63"/>
        <end position="82"/>
    </location>
</feature>
<dbReference type="InterPro" id="IPR006153">
    <property type="entry name" value="Cation/H_exchanger_TM"/>
</dbReference>
<feature type="transmembrane region" description="Helical" evidence="7">
    <location>
        <begin position="358"/>
        <end position="380"/>
    </location>
</feature>
<evidence type="ECO:0000256" key="7">
    <source>
        <dbReference type="SAM" id="Phobius"/>
    </source>
</evidence>
<evidence type="ECO:0000313" key="9">
    <source>
        <dbReference type="EMBL" id="TPN87070.1"/>
    </source>
</evidence>
<name>A0A504JKS1_9FLAO</name>
<proteinExistence type="inferred from homology"/>
<dbReference type="GO" id="GO:0015297">
    <property type="term" value="F:antiporter activity"/>
    <property type="evidence" value="ECO:0007669"/>
    <property type="project" value="InterPro"/>
</dbReference>
<feature type="domain" description="Cation/H+ exchanger transmembrane" evidence="8">
    <location>
        <begin position="18"/>
        <end position="380"/>
    </location>
</feature>
<dbReference type="EMBL" id="VFWZ01000002">
    <property type="protein sequence ID" value="TPN87070.1"/>
    <property type="molecule type" value="Genomic_DNA"/>
</dbReference>
<evidence type="ECO:0000256" key="5">
    <source>
        <dbReference type="ARBA" id="ARBA00022989"/>
    </source>
</evidence>
<feature type="transmembrane region" description="Helical" evidence="7">
    <location>
        <begin position="34"/>
        <end position="51"/>
    </location>
</feature>
<gene>
    <name evidence="9" type="ORF">FHK87_05620</name>
</gene>
<dbReference type="PANTHER" id="PTHR42751">
    <property type="entry name" value="SODIUM/HYDROGEN EXCHANGER FAMILY/TRKA DOMAIN PROTEIN"/>
    <property type="match status" value="1"/>
</dbReference>
<keyword evidence="10" id="KW-1185">Reference proteome</keyword>